<accession>A0A1S8KM38</accession>
<comment type="caution">
    <text evidence="1">The sequence shown here is derived from an EMBL/GenBank/DDBJ whole genome shotgun (WGS) entry which is preliminary data.</text>
</comment>
<evidence type="ECO:0008006" key="3">
    <source>
        <dbReference type="Google" id="ProtNLM"/>
    </source>
</evidence>
<proteinExistence type="predicted"/>
<evidence type="ECO:0000313" key="1">
    <source>
        <dbReference type="EMBL" id="OOL80752.1"/>
    </source>
</evidence>
<organism evidence="1 2">
    <name type="scientific">Dolosigranulum pigrum</name>
    <dbReference type="NCBI Taxonomy" id="29394"/>
    <lineage>
        <taxon>Bacteria</taxon>
        <taxon>Bacillati</taxon>
        <taxon>Bacillota</taxon>
        <taxon>Bacilli</taxon>
        <taxon>Lactobacillales</taxon>
        <taxon>Carnobacteriaceae</taxon>
        <taxon>Dolosigranulum</taxon>
    </lineage>
</organism>
<gene>
    <name evidence="1" type="ORF">BWX42_02245</name>
</gene>
<reference evidence="1 2" key="1">
    <citation type="submission" date="2017-01" db="EMBL/GenBank/DDBJ databases">
        <title>Complete Genome Sequence of Dolosigranulum pigrum isolated from a Patient with interstitial lung disease.</title>
        <authorList>
            <person name="Mukhopadhyay R."/>
            <person name="Joaquin J."/>
            <person name="Hogue R."/>
            <person name="Fitzgerald S."/>
            <person name="Jospin G."/>
            <person name="Eisen J.A."/>
            <person name="Chaturvedi V."/>
        </authorList>
    </citation>
    <scope>NUCLEOTIDE SEQUENCE [LARGE SCALE GENOMIC DNA]</scope>
    <source>
        <strain evidence="1 2">15S00348</strain>
    </source>
</reference>
<protein>
    <recommendedName>
        <fullName evidence="3">Helix-turn-helix domain-containing protein</fullName>
    </recommendedName>
</protein>
<dbReference type="Proteomes" id="UP000190409">
    <property type="component" value="Unassembled WGS sequence"/>
</dbReference>
<evidence type="ECO:0000313" key="2">
    <source>
        <dbReference type="Proteomes" id="UP000190409"/>
    </source>
</evidence>
<dbReference type="EMBL" id="MUYF01000003">
    <property type="protein sequence ID" value="OOL80752.1"/>
    <property type="molecule type" value="Genomic_DNA"/>
</dbReference>
<sequence>MTHTNLAINKLVCIDAYAENGMKVYKIAQKIKRSLQYVRLCVFPSRGKWSCVNFSNLLSLI</sequence>
<name>A0A1S8KM38_9LACT</name>
<dbReference type="AlphaFoldDB" id="A0A1S8KM38"/>